<reference evidence="1 2" key="1">
    <citation type="submission" date="2017-04" db="EMBL/GenBank/DDBJ databases">
        <title>Complete Genome Sequence of the Bacillus horikoshii 20a strain from Cuatro Cienegas, Coahuila, Mexico.</title>
        <authorList>
            <person name="Zarza E."/>
            <person name="Alcaraz L.D."/>
            <person name="Aguilar-Salinas B."/>
            <person name="Islas A."/>
            <person name="Olmedo-Alvarez G."/>
        </authorList>
    </citation>
    <scope>NUCLEOTIDE SEQUENCE [LARGE SCALE GENOMIC DNA]</scope>
    <source>
        <strain evidence="1 2">20a</strain>
    </source>
</reference>
<proteinExistence type="predicted"/>
<dbReference type="RefSeq" id="WP_088018096.1">
    <property type="nucleotide sequence ID" value="NZ_CP020880.1"/>
</dbReference>
<protein>
    <recommendedName>
        <fullName evidence="3">Flagellar hook-length control protein-like C-terminal domain-containing protein</fullName>
    </recommendedName>
</protein>
<dbReference type="Proteomes" id="UP000195573">
    <property type="component" value="Chromosome"/>
</dbReference>
<keyword evidence="2" id="KW-1185">Reference proteome</keyword>
<evidence type="ECO:0008006" key="3">
    <source>
        <dbReference type="Google" id="ProtNLM"/>
    </source>
</evidence>
<dbReference type="GeneID" id="96738728"/>
<organism evidence="1 2">
    <name type="scientific">Sutcliffiella horikoshii</name>
    <dbReference type="NCBI Taxonomy" id="79883"/>
    <lineage>
        <taxon>Bacteria</taxon>
        <taxon>Bacillati</taxon>
        <taxon>Bacillota</taxon>
        <taxon>Bacilli</taxon>
        <taxon>Bacillales</taxon>
        <taxon>Bacillaceae</taxon>
        <taxon>Sutcliffiella</taxon>
    </lineage>
</organism>
<accession>A0ABN4ZGI5</accession>
<evidence type="ECO:0000313" key="2">
    <source>
        <dbReference type="Proteomes" id="UP000195573"/>
    </source>
</evidence>
<evidence type="ECO:0000313" key="1">
    <source>
        <dbReference type="EMBL" id="ART76329.1"/>
    </source>
</evidence>
<gene>
    <name evidence="1" type="ORF">B4U37_09880</name>
</gene>
<name>A0ABN4ZGI5_9BACI</name>
<sequence length="348" mass="38890">MNISPLGSGVGKAQNQATAFPATSQTAQVSTQVLITQIGGKMPSTSLKEVTEAIDSLPPSQKEKAMELVKVLVQRNGLTNLPEKLQMMVTSFSDKETILQNLAKVETYLEKANLPTPVQEKLIDVIRNMQLPQTLNNKTETLHFIKQVLPLLGLNFEQNLNNYIRQDQPLSEAKLEQLKPLLLNYMNQATTPEEKAAIGQLISKLTSFQLLTREEGNLHHVFLPIPVNMENESKEWYVHISSKQKNEELDSEYCRVVLLLDLPIFSSVMVDVLVQKKVIGISFQHSYPALESLVEKSAPLLKENLAKIGYTLSNVKTECKETDHTPGIPLGYLRTILAPPKEGVDIRI</sequence>
<dbReference type="EMBL" id="CP020880">
    <property type="protein sequence ID" value="ART76329.1"/>
    <property type="molecule type" value="Genomic_DNA"/>
</dbReference>